<proteinExistence type="predicted"/>
<dbReference type="EMBL" id="KV878210">
    <property type="protein sequence ID" value="OJJ38802.1"/>
    <property type="molecule type" value="Genomic_DNA"/>
</dbReference>
<organism evidence="2 3">
    <name type="scientific">Aspergillus wentii DTO 134E9</name>
    <dbReference type="NCBI Taxonomy" id="1073089"/>
    <lineage>
        <taxon>Eukaryota</taxon>
        <taxon>Fungi</taxon>
        <taxon>Dikarya</taxon>
        <taxon>Ascomycota</taxon>
        <taxon>Pezizomycotina</taxon>
        <taxon>Eurotiomycetes</taxon>
        <taxon>Eurotiomycetidae</taxon>
        <taxon>Eurotiales</taxon>
        <taxon>Aspergillaceae</taxon>
        <taxon>Aspergillus</taxon>
        <taxon>Aspergillus subgen. Cremei</taxon>
    </lineage>
</organism>
<dbReference type="VEuPathDB" id="FungiDB:ASPWEDRAFT_127582"/>
<dbReference type="GeneID" id="63745078"/>
<accession>A0A1L9RV52</accession>
<evidence type="ECO:0000313" key="3">
    <source>
        <dbReference type="Proteomes" id="UP000184383"/>
    </source>
</evidence>
<name>A0A1L9RV52_ASPWE</name>
<evidence type="ECO:0000313" key="2">
    <source>
        <dbReference type="EMBL" id="OJJ38802.1"/>
    </source>
</evidence>
<dbReference type="OrthoDB" id="3693942at2759"/>
<dbReference type="AlphaFoldDB" id="A0A1L9RV52"/>
<sequence>MPTRTYAASVAGLPVRDPPPLRSPKDSSEIPSDDDMGFNDPQNIIYVNLKAKDLTDPKWTERINYLTQMLQLTHQLATIQTGIQVKDRKAEGVLPDDMSDASQWKRSEYRHKVMDTYFKDGVYTWCYSPQETEVEKHISVDKTNFHWELLKDMLAGIIVPGPIESSLEAIFKGITDTILKTEVTTDKRSFWSLVQVFTYDAVQDKLNGSLRNITYTLSQDMKEVTVGKASHTSIQVDFAFSQCDFSFNESTWDSVKEKVNQYIISTGIGNITDPPKVDV</sequence>
<gene>
    <name evidence="2" type="ORF">ASPWEDRAFT_127582</name>
</gene>
<dbReference type="RefSeq" id="XP_040692478.1">
    <property type="nucleotide sequence ID" value="XM_040829230.1"/>
</dbReference>
<evidence type="ECO:0000256" key="1">
    <source>
        <dbReference type="SAM" id="MobiDB-lite"/>
    </source>
</evidence>
<keyword evidence="3" id="KW-1185">Reference proteome</keyword>
<dbReference type="STRING" id="1073089.A0A1L9RV52"/>
<reference evidence="3" key="1">
    <citation type="journal article" date="2017" name="Genome Biol.">
        <title>Comparative genomics reveals high biological diversity and specific adaptations in the industrially and medically important fungal genus Aspergillus.</title>
        <authorList>
            <person name="de Vries R.P."/>
            <person name="Riley R."/>
            <person name="Wiebenga A."/>
            <person name="Aguilar-Osorio G."/>
            <person name="Amillis S."/>
            <person name="Uchima C.A."/>
            <person name="Anderluh G."/>
            <person name="Asadollahi M."/>
            <person name="Askin M."/>
            <person name="Barry K."/>
            <person name="Battaglia E."/>
            <person name="Bayram O."/>
            <person name="Benocci T."/>
            <person name="Braus-Stromeyer S.A."/>
            <person name="Caldana C."/>
            <person name="Canovas D."/>
            <person name="Cerqueira G.C."/>
            <person name="Chen F."/>
            <person name="Chen W."/>
            <person name="Choi C."/>
            <person name="Clum A."/>
            <person name="Dos Santos R.A."/>
            <person name="Damasio A.R."/>
            <person name="Diallinas G."/>
            <person name="Emri T."/>
            <person name="Fekete E."/>
            <person name="Flipphi M."/>
            <person name="Freyberg S."/>
            <person name="Gallo A."/>
            <person name="Gournas C."/>
            <person name="Habgood R."/>
            <person name="Hainaut M."/>
            <person name="Harispe M.L."/>
            <person name="Henrissat B."/>
            <person name="Hilden K.S."/>
            <person name="Hope R."/>
            <person name="Hossain A."/>
            <person name="Karabika E."/>
            <person name="Karaffa L."/>
            <person name="Karanyi Z."/>
            <person name="Krasevec N."/>
            <person name="Kuo A."/>
            <person name="Kusch H."/>
            <person name="LaButti K."/>
            <person name="Lagendijk E.L."/>
            <person name="Lapidus A."/>
            <person name="Levasseur A."/>
            <person name="Lindquist E."/>
            <person name="Lipzen A."/>
            <person name="Logrieco A.F."/>
            <person name="MacCabe A."/>
            <person name="Maekelae M.R."/>
            <person name="Malavazi I."/>
            <person name="Melin P."/>
            <person name="Meyer V."/>
            <person name="Mielnichuk N."/>
            <person name="Miskei M."/>
            <person name="Molnar A.P."/>
            <person name="Mule G."/>
            <person name="Ngan C.Y."/>
            <person name="Orejas M."/>
            <person name="Orosz E."/>
            <person name="Ouedraogo J.P."/>
            <person name="Overkamp K.M."/>
            <person name="Park H.-S."/>
            <person name="Perrone G."/>
            <person name="Piumi F."/>
            <person name="Punt P.J."/>
            <person name="Ram A.F."/>
            <person name="Ramon A."/>
            <person name="Rauscher S."/>
            <person name="Record E."/>
            <person name="Riano-Pachon D.M."/>
            <person name="Robert V."/>
            <person name="Roehrig J."/>
            <person name="Ruller R."/>
            <person name="Salamov A."/>
            <person name="Salih N.S."/>
            <person name="Samson R.A."/>
            <person name="Sandor E."/>
            <person name="Sanguinetti M."/>
            <person name="Schuetze T."/>
            <person name="Sepcic K."/>
            <person name="Shelest E."/>
            <person name="Sherlock G."/>
            <person name="Sophianopoulou V."/>
            <person name="Squina F.M."/>
            <person name="Sun H."/>
            <person name="Susca A."/>
            <person name="Todd R.B."/>
            <person name="Tsang A."/>
            <person name="Unkles S.E."/>
            <person name="van de Wiele N."/>
            <person name="van Rossen-Uffink D."/>
            <person name="Oliveira J.V."/>
            <person name="Vesth T.C."/>
            <person name="Visser J."/>
            <person name="Yu J.-H."/>
            <person name="Zhou M."/>
            <person name="Andersen M.R."/>
            <person name="Archer D.B."/>
            <person name="Baker S.E."/>
            <person name="Benoit I."/>
            <person name="Brakhage A.A."/>
            <person name="Braus G.H."/>
            <person name="Fischer R."/>
            <person name="Frisvad J.C."/>
            <person name="Goldman G.H."/>
            <person name="Houbraken J."/>
            <person name="Oakley B."/>
            <person name="Pocsi I."/>
            <person name="Scazzocchio C."/>
            <person name="Seiboth B."/>
            <person name="vanKuyk P.A."/>
            <person name="Wortman J."/>
            <person name="Dyer P.S."/>
            <person name="Grigoriev I.V."/>
        </authorList>
    </citation>
    <scope>NUCLEOTIDE SEQUENCE [LARGE SCALE GENOMIC DNA]</scope>
    <source>
        <strain evidence="3">DTO 134E9</strain>
    </source>
</reference>
<protein>
    <submittedName>
        <fullName evidence="2">Uncharacterized protein</fullName>
    </submittedName>
</protein>
<feature type="region of interest" description="Disordered" evidence="1">
    <location>
        <begin position="1"/>
        <end position="38"/>
    </location>
</feature>
<dbReference type="Proteomes" id="UP000184383">
    <property type="component" value="Unassembled WGS sequence"/>
</dbReference>